<evidence type="ECO:0000313" key="3">
    <source>
        <dbReference type="Proteomes" id="UP000029640"/>
    </source>
</evidence>
<proteinExistence type="predicted"/>
<keyword evidence="1" id="KW-0175">Coiled coil</keyword>
<dbReference type="STRING" id="1265313.HRUBRA_01581"/>
<evidence type="ECO:0000313" key="2">
    <source>
        <dbReference type="EMBL" id="KGE03834.1"/>
    </source>
</evidence>
<organism evidence="2 3">
    <name type="scientific">Pseudohaliea rubra DSM 19751</name>
    <dbReference type="NCBI Taxonomy" id="1265313"/>
    <lineage>
        <taxon>Bacteria</taxon>
        <taxon>Pseudomonadati</taxon>
        <taxon>Pseudomonadota</taxon>
        <taxon>Gammaproteobacteria</taxon>
        <taxon>Cellvibrionales</taxon>
        <taxon>Halieaceae</taxon>
        <taxon>Pseudohaliea</taxon>
    </lineage>
</organism>
<dbReference type="InterPro" id="IPR036388">
    <property type="entry name" value="WH-like_DNA-bd_sf"/>
</dbReference>
<dbReference type="RefSeq" id="WP_236629805.1">
    <property type="nucleotide sequence ID" value="NZ_KN234757.1"/>
</dbReference>
<dbReference type="AlphaFoldDB" id="A0A095WYW7"/>
<dbReference type="InterPro" id="IPR036390">
    <property type="entry name" value="WH_DNA-bd_sf"/>
</dbReference>
<evidence type="ECO:0000256" key="1">
    <source>
        <dbReference type="SAM" id="Coils"/>
    </source>
</evidence>
<name>A0A095WYW7_9GAMM</name>
<feature type="coiled-coil region" evidence="1">
    <location>
        <begin position="65"/>
        <end position="95"/>
    </location>
</feature>
<accession>A0A095WYW7</accession>
<dbReference type="Pfam" id="PF13412">
    <property type="entry name" value="HTH_24"/>
    <property type="match status" value="1"/>
</dbReference>
<reference evidence="2 3" key="1">
    <citation type="journal article" date="2014" name="Genome Announc.">
        <title>Genome Sequence of Gammaproteobacterial Pseudohaliea rubra Type Strain DSM 19751, Isolated from Coastal Seawater of the Mediterranean Sea.</title>
        <authorList>
            <person name="Spring S."/>
            <person name="Fiebig A."/>
            <person name="Riedel T."/>
            <person name="Goker M."/>
            <person name="Klenk H.P."/>
        </authorList>
    </citation>
    <scope>NUCLEOTIDE SEQUENCE [LARGE SCALE GENOMIC DNA]</scope>
    <source>
        <strain evidence="2 3">DSM 19751</strain>
    </source>
</reference>
<dbReference type="SUPFAM" id="SSF46785">
    <property type="entry name" value="Winged helix' DNA-binding domain"/>
    <property type="match status" value="1"/>
</dbReference>
<dbReference type="InterPro" id="IPR026433">
    <property type="entry name" value="MarR_EPS"/>
</dbReference>
<dbReference type="HOGENOM" id="CLU_147409_1_0_6"/>
<dbReference type="EMBL" id="AUVB01000046">
    <property type="protein sequence ID" value="KGE03834.1"/>
    <property type="molecule type" value="Genomic_DNA"/>
</dbReference>
<dbReference type="Gene3D" id="1.10.10.10">
    <property type="entry name" value="Winged helix-like DNA-binding domain superfamily/Winged helix DNA-binding domain"/>
    <property type="match status" value="1"/>
</dbReference>
<comment type="caution">
    <text evidence="2">The sequence shown here is derived from an EMBL/GenBank/DDBJ whole genome shotgun (WGS) entry which is preliminary data.</text>
</comment>
<dbReference type="NCBIfam" id="TIGR04176">
    <property type="entry name" value="MarR_EPS"/>
    <property type="match status" value="1"/>
</dbReference>
<protein>
    <submittedName>
        <fullName evidence="2">Transcriptional regulator, MarR family</fullName>
    </submittedName>
</protein>
<dbReference type="eggNOG" id="COG1846">
    <property type="taxonomic scope" value="Bacteria"/>
</dbReference>
<keyword evidence="3" id="KW-1185">Reference proteome</keyword>
<gene>
    <name evidence="2" type="ORF">HRUBRA_01581</name>
</gene>
<dbReference type="Proteomes" id="UP000029640">
    <property type="component" value="Unassembled WGS sequence"/>
</dbReference>
<sequence>MQVSLTQRDLARELGISLGGLNYCLKALVEKGWIKMENFSKSDRKLRYAYLLTPKGMAGKARLTNHFLRRKLAEYEALKEEIERLRAEAAGVDDCAR</sequence>